<evidence type="ECO:0000313" key="2">
    <source>
        <dbReference type="Proteomes" id="UP000716291"/>
    </source>
</evidence>
<reference evidence="1" key="1">
    <citation type="journal article" date="2020" name="Microb. Genom.">
        <title>Genetic diversity of clinical and environmental Mucorales isolates obtained from an investigation of mucormycosis cases among solid organ transplant recipients.</title>
        <authorList>
            <person name="Nguyen M.H."/>
            <person name="Kaul D."/>
            <person name="Muto C."/>
            <person name="Cheng S.J."/>
            <person name="Richter R.A."/>
            <person name="Bruno V.M."/>
            <person name="Liu G."/>
            <person name="Beyhan S."/>
            <person name="Sundermann A.J."/>
            <person name="Mounaud S."/>
            <person name="Pasculle A.W."/>
            <person name="Nierman W.C."/>
            <person name="Driscoll E."/>
            <person name="Cumbie R."/>
            <person name="Clancy C.J."/>
            <person name="Dupont C.L."/>
        </authorList>
    </citation>
    <scope>NUCLEOTIDE SEQUENCE</scope>
    <source>
        <strain evidence="1">GL11</strain>
    </source>
</reference>
<dbReference type="Pfam" id="PF13384">
    <property type="entry name" value="HTH_23"/>
    <property type="match status" value="1"/>
</dbReference>
<evidence type="ECO:0000313" key="1">
    <source>
        <dbReference type="EMBL" id="KAG1308494.1"/>
    </source>
</evidence>
<comment type="caution">
    <text evidence="1">The sequence shown here is derived from an EMBL/GenBank/DDBJ whole genome shotgun (WGS) entry which is preliminary data.</text>
</comment>
<name>A0A9P7BRZ0_RHIOR</name>
<keyword evidence="2" id="KW-1185">Reference proteome</keyword>
<organism evidence="1 2">
    <name type="scientific">Rhizopus oryzae</name>
    <name type="common">Mucormycosis agent</name>
    <name type="synonym">Rhizopus arrhizus var. delemar</name>
    <dbReference type="NCBI Taxonomy" id="64495"/>
    <lineage>
        <taxon>Eukaryota</taxon>
        <taxon>Fungi</taxon>
        <taxon>Fungi incertae sedis</taxon>
        <taxon>Mucoromycota</taxon>
        <taxon>Mucoromycotina</taxon>
        <taxon>Mucoromycetes</taxon>
        <taxon>Mucorales</taxon>
        <taxon>Mucorineae</taxon>
        <taxon>Rhizopodaceae</taxon>
        <taxon>Rhizopus</taxon>
    </lineage>
</organism>
<dbReference type="AlphaFoldDB" id="A0A9P7BRZ0"/>
<protein>
    <submittedName>
        <fullName evidence="1">Uncharacterized protein</fullName>
    </submittedName>
</protein>
<dbReference type="Proteomes" id="UP000716291">
    <property type="component" value="Unassembled WGS sequence"/>
</dbReference>
<dbReference type="EMBL" id="JAANQT010000771">
    <property type="protein sequence ID" value="KAG1308494.1"/>
    <property type="molecule type" value="Genomic_DNA"/>
</dbReference>
<proteinExistence type="predicted"/>
<accession>A0A9P7BRZ0</accession>
<sequence>MNTVFLFDGHTNVVDENGGPEPMEYIVDKNEFVVETIATHTEYLENVVSSESSACPIRIEKPKDEDIHMKEASIKRDYIRYNFQDKVRFFDLKIEKGMSVSAAAKQLGIHIRTTQRWVK</sequence>
<gene>
    <name evidence="1" type="ORF">G6F64_005999</name>
</gene>